<reference evidence="2" key="1">
    <citation type="journal article" date="2018" name="Gigascience">
        <title>Genome assembly of the Pink Ipe (Handroanthus impetiginosus, Bignoniaceae), a highly valued, ecologically keystone Neotropical timber forest tree.</title>
        <authorList>
            <person name="Silva-Junior O.B."/>
            <person name="Grattapaglia D."/>
            <person name="Novaes E."/>
            <person name="Collevatti R.G."/>
        </authorList>
    </citation>
    <scope>NUCLEOTIDE SEQUENCE [LARGE SCALE GENOMIC DNA]</scope>
    <source>
        <strain evidence="2">cv. UFG-1</strain>
    </source>
</reference>
<name>A0A2G9H3X9_9LAMI</name>
<organism evidence="1 2">
    <name type="scientific">Handroanthus impetiginosus</name>
    <dbReference type="NCBI Taxonomy" id="429701"/>
    <lineage>
        <taxon>Eukaryota</taxon>
        <taxon>Viridiplantae</taxon>
        <taxon>Streptophyta</taxon>
        <taxon>Embryophyta</taxon>
        <taxon>Tracheophyta</taxon>
        <taxon>Spermatophyta</taxon>
        <taxon>Magnoliopsida</taxon>
        <taxon>eudicotyledons</taxon>
        <taxon>Gunneridae</taxon>
        <taxon>Pentapetalae</taxon>
        <taxon>asterids</taxon>
        <taxon>lamiids</taxon>
        <taxon>Lamiales</taxon>
        <taxon>Bignoniaceae</taxon>
        <taxon>Crescentiina</taxon>
        <taxon>Tabebuia alliance</taxon>
        <taxon>Handroanthus</taxon>
    </lineage>
</organism>
<sequence length="90" mass="10187">MFIEEQSTTYKSNPRIEIIPEVFKSRKMPLKGGQQCVTKNAWICREPESDYCSKDHNGNGGEKSGSRGDRLRLTVQLSKANVEEENPSLN</sequence>
<dbReference type="EMBL" id="NKXS01002754">
    <property type="protein sequence ID" value="PIN12215.1"/>
    <property type="molecule type" value="Genomic_DNA"/>
</dbReference>
<protein>
    <submittedName>
        <fullName evidence="1">Uncharacterized protein</fullName>
    </submittedName>
</protein>
<gene>
    <name evidence="1" type="ORF">CDL12_15178</name>
</gene>
<dbReference type="AlphaFoldDB" id="A0A2G9H3X9"/>
<proteinExistence type="predicted"/>
<keyword evidence="2" id="KW-1185">Reference proteome</keyword>
<evidence type="ECO:0000313" key="1">
    <source>
        <dbReference type="EMBL" id="PIN12215.1"/>
    </source>
</evidence>
<dbReference type="Proteomes" id="UP000231279">
    <property type="component" value="Unassembled WGS sequence"/>
</dbReference>
<evidence type="ECO:0000313" key="2">
    <source>
        <dbReference type="Proteomes" id="UP000231279"/>
    </source>
</evidence>
<accession>A0A2G9H3X9</accession>
<comment type="caution">
    <text evidence="1">The sequence shown here is derived from an EMBL/GenBank/DDBJ whole genome shotgun (WGS) entry which is preliminary data.</text>
</comment>